<feature type="binding site" evidence="7">
    <location>
        <position position="161"/>
    </location>
    <ligand>
        <name>ATP</name>
        <dbReference type="ChEBI" id="CHEBI:30616"/>
    </ligand>
</feature>
<name>A0A2V0P656_9CHLO</name>
<dbReference type="Pfam" id="PF00069">
    <property type="entry name" value="Pkinase"/>
    <property type="match status" value="1"/>
</dbReference>
<dbReference type="GO" id="GO:0004674">
    <property type="term" value="F:protein serine/threonine kinase activity"/>
    <property type="evidence" value="ECO:0007669"/>
    <property type="project" value="UniProtKB-KW"/>
</dbReference>
<keyword evidence="2" id="KW-0808">Transferase</keyword>
<evidence type="ECO:0000256" key="4">
    <source>
        <dbReference type="ARBA" id="ARBA00022777"/>
    </source>
</evidence>
<dbReference type="InterPro" id="IPR000719">
    <property type="entry name" value="Prot_kinase_dom"/>
</dbReference>
<dbReference type="PANTHER" id="PTHR24350">
    <property type="entry name" value="SERINE/THREONINE-PROTEIN KINASE IAL-RELATED"/>
    <property type="match status" value="1"/>
</dbReference>
<evidence type="ECO:0000256" key="9">
    <source>
        <dbReference type="SAM" id="MobiDB-lite"/>
    </source>
</evidence>
<dbReference type="PROSITE" id="PS50011">
    <property type="entry name" value="PROTEIN_KINASE_DOM"/>
    <property type="match status" value="1"/>
</dbReference>
<feature type="cross-link" description="Glycyl lysine isopeptide (Lys-Gly) (interchain with G-Cter in SUMO2)" evidence="8">
    <location>
        <position position="258"/>
    </location>
</feature>
<dbReference type="Gene3D" id="1.10.510.10">
    <property type="entry name" value="Transferase(Phosphotransferase) domain 1"/>
    <property type="match status" value="1"/>
</dbReference>
<keyword evidence="5 7" id="KW-0067">ATP-binding</keyword>
<feature type="binding site" evidence="7">
    <location>
        <position position="274"/>
    </location>
    <ligand>
        <name>ATP</name>
        <dbReference type="ChEBI" id="CHEBI:30616"/>
    </ligand>
</feature>
<dbReference type="AlphaFoldDB" id="A0A2V0P656"/>
<sequence length="687" mass="70549">MKLRSSSKRQRHSQDHQEAAVAKNKLACKAGTCPMEGLQGPGASRPGRLSQSMSMPSVRQPAPAVAQQQPQQQPQQAGQQSSAAVVFAGSQPQQQQPAQPQQQPAQPPQQQQQQQQQQQDGGLLVYRSVEDFTARVEIYRGRHSVVWNVVCRATKRPLILKGYMKAKMTERNFHQVRREVRLMQQIRYDGAVKILGSFEDGGAIYIVQEICAKGDLFKKLIRSGGTLEEAYVAGEVILPLLLTLQHLHARKIFHRDIKPENIFFMRDGQMKLGDFGLAIDAAVERPKSRVGTLDYMSPEVVSLPTADERRKLEQQGRQVPEQVYTEKVDIWAAGILAYELLVGRPPFEVADETETRKRIVQETTLTFPPHVSPEAVSFIKTALAKNASLRPDAALLLRHAWLRPHLVAALSGRSGAAIGAAAAEAAAAAAAPEGKAAAIAALRAGAAALAAAGGGGGGGAGGVARSFSFSGVGAAGAAAAHAHGAGLRPGALVVSGLGDEWLQHRGGAGPSLSAAGGLGAIALPSPTNSDAPGTPGPWLGGRKPVWEADAAGAAGFTAVRTAGLAGDAPPSPSSPSSAASTSPGRSKLSGAGGALAAAGGAAGGAFGGGGGFGGSFGGNPLLKAALSSSLYKQQAAAAAAGLAGGAPQDPLAAGGAAAAENVKQRIKSYFVARSNNGASVGGGTLTG</sequence>
<gene>
    <name evidence="11" type="ORF">Rsub_05179</name>
</gene>
<dbReference type="InterPro" id="IPR011009">
    <property type="entry name" value="Kinase-like_dom_sf"/>
</dbReference>
<evidence type="ECO:0000256" key="3">
    <source>
        <dbReference type="ARBA" id="ARBA00022741"/>
    </source>
</evidence>
<evidence type="ECO:0000313" key="11">
    <source>
        <dbReference type="EMBL" id="GBF92565.1"/>
    </source>
</evidence>
<protein>
    <submittedName>
        <fullName evidence="11">Aurora-like kinase</fullName>
    </submittedName>
</protein>
<dbReference type="STRING" id="307507.A0A2V0P656"/>
<feature type="domain" description="Protein kinase" evidence="10">
    <location>
        <begin position="132"/>
        <end position="402"/>
    </location>
</feature>
<dbReference type="SUPFAM" id="SSF56112">
    <property type="entry name" value="Protein kinase-like (PK-like)"/>
    <property type="match status" value="1"/>
</dbReference>
<dbReference type="EMBL" id="BDRX01000033">
    <property type="protein sequence ID" value="GBF92565.1"/>
    <property type="molecule type" value="Genomic_DNA"/>
</dbReference>
<feature type="region of interest" description="Disordered" evidence="9">
    <location>
        <begin position="523"/>
        <end position="544"/>
    </location>
</feature>
<feature type="region of interest" description="Disordered" evidence="9">
    <location>
        <begin position="1"/>
        <end position="119"/>
    </location>
</feature>
<dbReference type="GO" id="GO:0005524">
    <property type="term" value="F:ATP binding"/>
    <property type="evidence" value="ECO:0007669"/>
    <property type="project" value="UniProtKB-KW"/>
</dbReference>
<dbReference type="PROSITE" id="PS00108">
    <property type="entry name" value="PROTEIN_KINASE_ST"/>
    <property type="match status" value="1"/>
</dbReference>
<dbReference type="InParanoid" id="A0A2V0P656"/>
<feature type="compositionally biased region" description="Basic residues" evidence="9">
    <location>
        <begin position="1"/>
        <end position="11"/>
    </location>
</feature>
<keyword evidence="12" id="KW-1185">Reference proteome</keyword>
<evidence type="ECO:0000256" key="5">
    <source>
        <dbReference type="ARBA" id="ARBA00022840"/>
    </source>
</evidence>
<keyword evidence="3 7" id="KW-0547">Nucleotide-binding</keyword>
<proteinExistence type="predicted"/>
<evidence type="ECO:0000256" key="2">
    <source>
        <dbReference type="ARBA" id="ARBA00022679"/>
    </source>
</evidence>
<dbReference type="Proteomes" id="UP000247498">
    <property type="component" value="Unassembled WGS sequence"/>
</dbReference>
<feature type="active site" description="Proton acceptor" evidence="6">
    <location>
        <position position="256"/>
    </location>
</feature>
<comment type="caution">
    <text evidence="11">The sequence shown here is derived from an EMBL/GenBank/DDBJ whole genome shotgun (WGS) entry which is preliminary data.</text>
</comment>
<evidence type="ECO:0000256" key="6">
    <source>
        <dbReference type="PIRSR" id="PIRSR630616-1"/>
    </source>
</evidence>
<keyword evidence="4 11" id="KW-0418">Kinase</keyword>
<keyword evidence="1" id="KW-0723">Serine/threonine-protein kinase</keyword>
<dbReference type="InterPro" id="IPR030616">
    <property type="entry name" value="Aur-like"/>
</dbReference>
<evidence type="ECO:0000259" key="10">
    <source>
        <dbReference type="PROSITE" id="PS50011"/>
    </source>
</evidence>
<feature type="binding site" evidence="7">
    <location>
        <begin position="260"/>
        <end position="261"/>
    </location>
    <ligand>
        <name>ATP</name>
        <dbReference type="ChEBI" id="CHEBI:30616"/>
    </ligand>
</feature>
<feature type="region of interest" description="Disordered" evidence="9">
    <location>
        <begin position="563"/>
        <end position="593"/>
    </location>
</feature>
<dbReference type="OrthoDB" id="377346at2759"/>
<reference evidence="11 12" key="1">
    <citation type="journal article" date="2018" name="Sci. Rep.">
        <title>Raphidocelis subcapitata (=Pseudokirchneriella subcapitata) provides an insight into genome evolution and environmental adaptations in the Sphaeropleales.</title>
        <authorList>
            <person name="Suzuki S."/>
            <person name="Yamaguchi H."/>
            <person name="Nakajima N."/>
            <person name="Kawachi M."/>
        </authorList>
    </citation>
    <scope>NUCLEOTIDE SEQUENCE [LARGE SCALE GENOMIC DNA]</scope>
    <source>
        <strain evidence="11 12">NIES-35</strain>
    </source>
</reference>
<evidence type="ECO:0000256" key="7">
    <source>
        <dbReference type="PIRSR" id="PIRSR630616-2"/>
    </source>
</evidence>
<feature type="compositionally biased region" description="Low complexity" evidence="9">
    <location>
        <begin position="574"/>
        <end position="583"/>
    </location>
</feature>
<organism evidence="11 12">
    <name type="scientific">Raphidocelis subcapitata</name>
    <dbReference type="NCBI Taxonomy" id="307507"/>
    <lineage>
        <taxon>Eukaryota</taxon>
        <taxon>Viridiplantae</taxon>
        <taxon>Chlorophyta</taxon>
        <taxon>core chlorophytes</taxon>
        <taxon>Chlorophyceae</taxon>
        <taxon>CS clade</taxon>
        <taxon>Sphaeropleales</taxon>
        <taxon>Selenastraceae</taxon>
        <taxon>Raphidocelis</taxon>
    </lineage>
</organism>
<feature type="compositionally biased region" description="Low complexity" evidence="9">
    <location>
        <begin position="56"/>
        <end position="119"/>
    </location>
</feature>
<dbReference type="SMART" id="SM00220">
    <property type="entry name" value="S_TKc"/>
    <property type="match status" value="1"/>
</dbReference>
<feature type="binding site" evidence="7">
    <location>
        <position position="142"/>
    </location>
    <ligand>
        <name>ATP</name>
        <dbReference type="ChEBI" id="CHEBI:30616"/>
    </ligand>
</feature>
<dbReference type="InterPro" id="IPR008271">
    <property type="entry name" value="Ser/Thr_kinase_AS"/>
</dbReference>
<accession>A0A2V0P656</accession>
<evidence type="ECO:0000256" key="8">
    <source>
        <dbReference type="PIRSR" id="PIRSR630616-3"/>
    </source>
</evidence>
<evidence type="ECO:0000256" key="1">
    <source>
        <dbReference type="ARBA" id="ARBA00022527"/>
    </source>
</evidence>
<evidence type="ECO:0000313" key="12">
    <source>
        <dbReference type="Proteomes" id="UP000247498"/>
    </source>
</evidence>